<evidence type="ECO:0000256" key="6">
    <source>
        <dbReference type="ARBA" id="ARBA00022525"/>
    </source>
</evidence>
<proteinExistence type="inferred from homology"/>
<evidence type="ECO:0000313" key="12">
    <source>
        <dbReference type="EMBL" id="THU96464.1"/>
    </source>
</evidence>
<evidence type="ECO:0000256" key="8">
    <source>
        <dbReference type="ARBA" id="ARBA00023002"/>
    </source>
</evidence>
<keyword evidence="9" id="KW-0186">Copper</keyword>
<sequence length="321" mass="35407">MIHINFSLPNSLLAALRTSHVVSNVHEPLPSTVSKQTSDGSMRLSTSLDFDGIPFDTENLYNEGSPFVTTCPIGPDDSYTYELSVQYLDGLRGALIVHDPEDPHTALYDVDDESTILQLGDCIIPVSDTGTINGVGRFTGGPEAPFPVITVKLGKRYRFLIPAFWKAPATRLTLMRTRTLSSSLLDPLFKLNSLQAMMMMSIVSTYQSLSNGYRPNPLFVLAFHLHGMNFWVIKSTSSNETNTENPIRRDTIGAGATGTIVRFVLDKPGPFFFHCHIFWHMQAGLGSVMLSDPEGTRALVNPSPEWEALCPAYNALPPEQQ</sequence>
<dbReference type="GO" id="GO:0052716">
    <property type="term" value="F:hydroquinone:oxygen oxidoreductase activity"/>
    <property type="evidence" value="ECO:0007669"/>
    <property type="project" value="UniProtKB-EC"/>
</dbReference>
<dbReference type="InterPro" id="IPR001117">
    <property type="entry name" value="Cu-oxidase_2nd"/>
</dbReference>
<comment type="catalytic activity">
    <reaction evidence="1">
        <text>4 hydroquinone + O2 = 4 benzosemiquinone + 2 H2O</text>
        <dbReference type="Rhea" id="RHEA:11276"/>
        <dbReference type="ChEBI" id="CHEBI:15377"/>
        <dbReference type="ChEBI" id="CHEBI:15379"/>
        <dbReference type="ChEBI" id="CHEBI:17594"/>
        <dbReference type="ChEBI" id="CHEBI:17977"/>
        <dbReference type="EC" id="1.10.3.2"/>
    </reaction>
</comment>
<evidence type="ECO:0000256" key="2">
    <source>
        <dbReference type="ARBA" id="ARBA00001935"/>
    </source>
</evidence>
<organism evidence="12 13">
    <name type="scientific">Dendrothele bispora (strain CBS 962.96)</name>
    <dbReference type="NCBI Taxonomy" id="1314807"/>
    <lineage>
        <taxon>Eukaryota</taxon>
        <taxon>Fungi</taxon>
        <taxon>Dikarya</taxon>
        <taxon>Basidiomycota</taxon>
        <taxon>Agaricomycotina</taxon>
        <taxon>Agaricomycetes</taxon>
        <taxon>Agaricomycetidae</taxon>
        <taxon>Agaricales</taxon>
        <taxon>Agaricales incertae sedis</taxon>
        <taxon>Dendrothele</taxon>
    </lineage>
</organism>
<dbReference type="GO" id="GO:0005507">
    <property type="term" value="F:copper ion binding"/>
    <property type="evidence" value="ECO:0007669"/>
    <property type="project" value="InterPro"/>
</dbReference>
<dbReference type="SUPFAM" id="SSF49503">
    <property type="entry name" value="Cupredoxins"/>
    <property type="match status" value="2"/>
</dbReference>
<comment type="cofactor">
    <cofactor evidence="2">
        <name>Cu cation</name>
        <dbReference type="ChEBI" id="CHEBI:23378"/>
    </cofactor>
</comment>
<feature type="domain" description="Plastocyanin-like" evidence="10">
    <location>
        <begin position="121"/>
        <end position="161"/>
    </location>
</feature>
<gene>
    <name evidence="12" type="ORF">K435DRAFT_819447</name>
</gene>
<dbReference type="InterPro" id="IPR045087">
    <property type="entry name" value="Cu-oxidase_fam"/>
</dbReference>
<feature type="domain" description="Plastocyanin-like" evidence="11">
    <location>
        <begin position="223"/>
        <end position="293"/>
    </location>
</feature>
<protein>
    <recommendedName>
        <fullName evidence="5">laccase</fullName>
        <ecNumber evidence="5">1.10.3.2</ecNumber>
    </recommendedName>
</protein>
<dbReference type="InterPro" id="IPR002355">
    <property type="entry name" value="Cu_oxidase_Cu_BS"/>
</dbReference>
<evidence type="ECO:0000256" key="1">
    <source>
        <dbReference type="ARBA" id="ARBA00000349"/>
    </source>
</evidence>
<keyword evidence="13" id="KW-1185">Reference proteome</keyword>
<dbReference type="Pfam" id="PF00394">
    <property type="entry name" value="Cu-oxidase"/>
    <property type="match status" value="1"/>
</dbReference>
<name>A0A4S8M2W1_DENBC</name>
<comment type="subcellular location">
    <subcellularLocation>
        <location evidence="3">Secreted</location>
    </subcellularLocation>
</comment>
<dbReference type="Proteomes" id="UP000297245">
    <property type="component" value="Unassembled WGS sequence"/>
</dbReference>
<dbReference type="AlphaFoldDB" id="A0A4S8M2W1"/>
<evidence type="ECO:0000256" key="9">
    <source>
        <dbReference type="ARBA" id="ARBA00023008"/>
    </source>
</evidence>
<dbReference type="Pfam" id="PF07731">
    <property type="entry name" value="Cu-oxidase_2"/>
    <property type="match status" value="1"/>
</dbReference>
<evidence type="ECO:0000256" key="7">
    <source>
        <dbReference type="ARBA" id="ARBA00022723"/>
    </source>
</evidence>
<dbReference type="OrthoDB" id="2121828at2759"/>
<reference evidence="12 13" key="1">
    <citation type="journal article" date="2019" name="Nat. Ecol. Evol.">
        <title>Megaphylogeny resolves global patterns of mushroom evolution.</title>
        <authorList>
            <person name="Varga T."/>
            <person name="Krizsan K."/>
            <person name="Foldi C."/>
            <person name="Dima B."/>
            <person name="Sanchez-Garcia M."/>
            <person name="Sanchez-Ramirez S."/>
            <person name="Szollosi G.J."/>
            <person name="Szarkandi J.G."/>
            <person name="Papp V."/>
            <person name="Albert L."/>
            <person name="Andreopoulos W."/>
            <person name="Angelini C."/>
            <person name="Antonin V."/>
            <person name="Barry K.W."/>
            <person name="Bougher N.L."/>
            <person name="Buchanan P."/>
            <person name="Buyck B."/>
            <person name="Bense V."/>
            <person name="Catcheside P."/>
            <person name="Chovatia M."/>
            <person name="Cooper J."/>
            <person name="Damon W."/>
            <person name="Desjardin D."/>
            <person name="Finy P."/>
            <person name="Geml J."/>
            <person name="Haridas S."/>
            <person name="Hughes K."/>
            <person name="Justo A."/>
            <person name="Karasinski D."/>
            <person name="Kautmanova I."/>
            <person name="Kiss B."/>
            <person name="Kocsube S."/>
            <person name="Kotiranta H."/>
            <person name="LaButti K.M."/>
            <person name="Lechner B.E."/>
            <person name="Liimatainen K."/>
            <person name="Lipzen A."/>
            <person name="Lukacs Z."/>
            <person name="Mihaltcheva S."/>
            <person name="Morgado L.N."/>
            <person name="Niskanen T."/>
            <person name="Noordeloos M.E."/>
            <person name="Ohm R.A."/>
            <person name="Ortiz-Santana B."/>
            <person name="Ovrebo C."/>
            <person name="Racz N."/>
            <person name="Riley R."/>
            <person name="Savchenko A."/>
            <person name="Shiryaev A."/>
            <person name="Soop K."/>
            <person name="Spirin V."/>
            <person name="Szebenyi C."/>
            <person name="Tomsovsky M."/>
            <person name="Tulloss R.E."/>
            <person name="Uehling J."/>
            <person name="Grigoriev I.V."/>
            <person name="Vagvolgyi C."/>
            <person name="Papp T."/>
            <person name="Martin F.M."/>
            <person name="Miettinen O."/>
            <person name="Hibbett D.S."/>
            <person name="Nagy L.G."/>
        </authorList>
    </citation>
    <scope>NUCLEOTIDE SEQUENCE [LARGE SCALE GENOMIC DNA]</scope>
    <source>
        <strain evidence="12 13">CBS 962.96</strain>
    </source>
</reference>
<evidence type="ECO:0000313" key="13">
    <source>
        <dbReference type="Proteomes" id="UP000297245"/>
    </source>
</evidence>
<dbReference type="EMBL" id="ML179177">
    <property type="protein sequence ID" value="THU96464.1"/>
    <property type="molecule type" value="Genomic_DNA"/>
</dbReference>
<evidence type="ECO:0000259" key="11">
    <source>
        <dbReference type="Pfam" id="PF07731"/>
    </source>
</evidence>
<keyword evidence="6" id="KW-0964">Secreted</keyword>
<dbReference type="PANTHER" id="PTHR11709:SF394">
    <property type="entry name" value="FI03373P-RELATED"/>
    <property type="match status" value="1"/>
</dbReference>
<keyword evidence="8" id="KW-0560">Oxidoreductase</keyword>
<comment type="similarity">
    <text evidence="4">Belongs to the multicopper oxidase family.</text>
</comment>
<dbReference type="InterPro" id="IPR008972">
    <property type="entry name" value="Cupredoxin"/>
</dbReference>
<evidence type="ECO:0000256" key="4">
    <source>
        <dbReference type="ARBA" id="ARBA00010609"/>
    </source>
</evidence>
<dbReference type="Gene3D" id="2.60.40.420">
    <property type="entry name" value="Cupredoxins - blue copper proteins"/>
    <property type="match status" value="3"/>
</dbReference>
<dbReference type="InterPro" id="IPR011706">
    <property type="entry name" value="Cu-oxidase_C"/>
</dbReference>
<evidence type="ECO:0000259" key="10">
    <source>
        <dbReference type="Pfam" id="PF00394"/>
    </source>
</evidence>
<dbReference type="PANTHER" id="PTHR11709">
    <property type="entry name" value="MULTI-COPPER OXIDASE"/>
    <property type="match status" value="1"/>
</dbReference>
<evidence type="ECO:0000256" key="3">
    <source>
        <dbReference type="ARBA" id="ARBA00004613"/>
    </source>
</evidence>
<keyword evidence="7" id="KW-0479">Metal-binding</keyword>
<evidence type="ECO:0000256" key="5">
    <source>
        <dbReference type="ARBA" id="ARBA00012297"/>
    </source>
</evidence>
<dbReference type="InterPro" id="IPR033138">
    <property type="entry name" value="Cu_oxidase_CS"/>
</dbReference>
<dbReference type="EC" id="1.10.3.2" evidence="5"/>
<dbReference type="PROSITE" id="PS00080">
    <property type="entry name" value="MULTICOPPER_OXIDASE2"/>
    <property type="match status" value="1"/>
</dbReference>
<accession>A0A4S8M2W1</accession>
<dbReference type="PROSITE" id="PS00079">
    <property type="entry name" value="MULTICOPPER_OXIDASE1"/>
    <property type="match status" value="1"/>
</dbReference>
<dbReference type="GO" id="GO:0005576">
    <property type="term" value="C:extracellular region"/>
    <property type="evidence" value="ECO:0007669"/>
    <property type="project" value="UniProtKB-SubCell"/>
</dbReference>